<feature type="signal peptide" evidence="1">
    <location>
        <begin position="1"/>
        <end position="19"/>
    </location>
</feature>
<proteinExistence type="predicted"/>
<dbReference type="RefSeq" id="WP_146141461.1">
    <property type="nucleotide sequence ID" value="NZ_PVTE01000015.1"/>
</dbReference>
<dbReference type="Gene3D" id="1.20.1260.10">
    <property type="match status" value="2"/>
</dbReference>
<keyword evidence="4" id="KW-1185">Reference proteome</keyword>
<keyword evidence="1" id="KW-0732">Signal</keyword>
<dbReference type="PANTHER" id="PTHR36933:SF1">
    <property type="entry name" value="SLL0788 PROTEIN"/>
    <property type="match status" value="1"/>
</dbReference>
<sequence>MVYRFVFLFTLLTVTTAHAQHHPMHAATAMVSPFNRMMDSMMVCMDTVPASPSADQYFLALMLPHHQGAVDMATYEISHGRNTQLVQMAKSIRAEQQIDMQWMNRWLRDLTHVQTSDPDHVRLQGQAMMTMMKQLPPAGLLRDTDQAFARLMVPHHQAAVVMAQIVIRYGQDPAVRRYAERLISAEQIEIDQLHEFIDSRKNQAKQVK</sequence>
<feature type="chain" id="PRO_5015519513" evidence="1">
    <location>
        <begin position="20"/>
        <end position="208"/>
    </location>
</feature>
<dbReference type="InterPro" id="IPR012347">
    <property type="entry name" value="Ferritin-like"/>
</dbReference>
<protein>
    <submittedName>
        <fullName evidence="3">Uncharacterized protein (DUF305 family)</fullName>
    </submittedName>
</protein>
<evidence type="ECO:0000256" key="1">
    <source>
        <dbReference type="SAM" id="SignalP"/>
    </source>
</evidence>
<dbReference type="InterPro" id="IPR005183">
    <property type="entry name" value="DUF305_CopM-like"/>
</dbReference>
<dbReference type="EMBL" id="PVTE01000015">
    <property type="protein sequence ID" value="PRY34974.1"/>
    <property type="molecule type" value="Genomic_DNA"/>
</dbReference>
<evidence type="ECO:0000313" key="3">
    <source>
        <dbReference type="EMBL" id="PRY34974.1"/>
    </source>
</evidence>
<dbReference type="OrthoDB" id="8603558at2"/>
<dbReference type="AlphaFoldDB" id="A0A2T0SNI2"/>
<evidence type="ECO:0000259" key="2">
    <source>
        <dbReference type="Pfam" id="PF03713"/>
    </source>
</evidence>
<dbReference type="PANTHER" id="PTHR36933">
    <property type="entry name" value="SLL0788 PROTEIN"/>
    <property type="match status" value="1"/>
</dbReference>
<gene>
    <name evidence="3" type="ORF">CLV58_11557</name>
</gene>
<reference evidence="3 4" key="1">
    <citation type="submission" date="2018-03" db="EMBL/GenBank/DDBJ databases">
        <title>Genomic Encyclopedia of Archaeal and Bacterial Type Strains, Phase II (KMG-II): from individual species to whole genera.</title>
        <authorList>
            <person name="Goeker M."/>
        </authorList>
    </citation>
    <scope>NUCLEOTIDE SEQUENCE [LARGE SCALE GENOMIC DNA]</scope>
    <source>
        <strain evidence="3 4">DSM 28354</strain>
    </source>
</reference>
<dbReference type="Pfam" id="PF03713">
    <property type="entry name" value="DUF305"/>
    <property type="match status" value="1"/>
</dbReference>
<dbReference type="Proteomes" id="UP000238375">
    <property type="component" value="Unassembled WGS sequence"/>
</dbReference>
<feature type="domain" description="DUF305" evidence="2">
    <location>
        <begin position="55"/>
        <end position="196"/>
    </location>
</feature>
<comment type="caution">
    <text evidence="3">The sequence shown here is derived from an EMBL/GenBank/DDBJ whole genome shotgun (WGS) entry which is preliminary data.</text>
</comment>
<name>A0A2T0SNI2_9BACT</name>
<accession>A0A2T0SNI2</accession>
<organism evidence="3 4">
    <name type="scientific">Spirosoma oryzae</name>
    <dbReference type="NCBI Taxonomy" id="1469603"/>
    <lineage>
        <taxon>Bacteria</taxon>
        <taxon>Pseudomonadati</taxon>
        <taxon>Bacteroidota</taxon>
        <taxon>Cytophagia</taxon>
        <taxon>Cytophagales</taxon>
        <taxon>Cytophagaceae</taxon>
        <taxon>Spirosoma</taxon>
    </lineage>
</organism>
<evidence type="ECO:0000313" key="4">
    <source>
        <dbReference type="Proteomes" id="UP000238375"/>
    </source>
</evidence>